<dbReference type="PANTHER" id="PTHR42770:SF7">
    <property type="entry name" value="MEMBRANE PROTEIN"/>
    <property type="match status" value="1"/>
</dbReference>
<protein>
    <submittedName>
        <fullName evidence="7">Amino acid transporter</fullName>
    </submittedName>
</protein>
<keyword evidence="4 6" id="KW-1133">Transmembrane helix</keyword>
<evidence type="ECO:0000256" key="5">
    <source>
        <dbReference type="ARBA" id="ARBA00023136"/>
    </source>
</evidence>
<dbReference type="PIRSF" id="PIRSF006060">
    <property type="entry name" value="AA_transporter"/>
    <property type="match status" value="1"/>
</dbReference>
<dbReference type="AlphaFoldDB" id="H2C1W7"/>
<dbReference type="eggNOG" id="arCOG00009">
    <property type="taxonomic scope" value="Archaea"/>
</dbReference>
<dbReference type="EMBL" id="JH597761">
    <property type="protein sequence ID" value="EHP70238.1"/>
    <property type="molecule type" value="Genomic_DNA"/>
</dbReference>
<name>H2C1W7_9CREN</name>
<feature type="transmembrane region" description="Helical" evidence="6">
    <location>
        <begin position="93"/>
        <end position="120"/>
    </location>
</feature>
<feature type="transmembrane region" description="Helical" evidence="6">
    <location>
        <begin position="454"/>
        <end position="475"/>
    </location>
</feature>
<feature type="transmembrane region" description="Helical" evidence="6">
    <location>
        <begin position="140"/>
        <end position="159"/>
    </location>
</feature>
<feature type="transmembrane region" description="Helical" evidence="6">
    <location>
        <begin position="49"/>
        <end position="72"/>
    </location>
</feature>
<dbReference type="Proteomes" id="UP000003980">
    <property type="component" value="Unassembled WGS sequence"/>
</dbReference>
<feature type="transmembrane region" description="Helical" evidence="6">
    <location>
        <begin position="418"/>
        <end position="442"/>
    </location>
</feature>
<dbReference type="InterPro" id="IPR002293">
    <property type="entry name" value="AA/rel_permease1"/>
</dbReference>
<evidence type="ECO:0000313" key="7">
    <source>
        <dbReference type="EMBL" id="EHP70238.1"/>
    </source>
</evidence>
<dbReference type="RefSeq" id="WP_009070793.1">
    <property type="nucleotide sequence ID" value="NZ_JH597761.1"/>
</dbReference>
<dbReference type="PANTHER" id="PTHR42770">
    <property type="entry name" value="AMINO ACID TRANSPORTER-RELATED"/>
    <property type="match status" value="1"/>
</dbReference>
<feature type="transmembrane region" description="Helical" evidence="6">
    <location>
        <begin position="166"/>
        <end position="195"/>
    </location>
</feature>
<dbReference type="HOGENOM" id="CLU_548474_0_0_2"/>
<keyword evidence="3 6" id="KW-0812">Transmembrane</keyword>
<dbReference type="STRING" id="671065.MetMK1DRAFT_00007400"/>
<feature type="transmembrane region" description="Helical" evidence="6">
    <location>
        <begin position="384"/>
        <end position="406"/>
    </location>
</feature>
<evidence type="ECO:0000256" key="1">
    <source>
        <dbReference type="ARBA" id="ARBA00004651"/>
    </source>
</evidence>
<feature type="transmembrane region" description="Helical" evidence="6">
    <location>
        <begin position="302"/>
        <end position="325"/>
    </location>
</feature>
<keyword evidence="8" id="KW-1185">Reference proteome</keyword>
<keyword evidence="5 6" id="KW-0472">Membrane</keyword>
<comment type="subcellular location">
    <subcellularLocation>
        <location evidence="1">Cell membrane</location>
        <topology evidence="1">Multi-pass membrane protein</topology>
    </subcellularLocation>
</comment>
<organism evidence="7 8">
    <name type="scientific">Metallosphaera yellowstonensis MK1</name>
    <dbReference type="NCBI Taxonomy" id="671065"/>
    <lineage>
        <taxon>Archaea</taxon>
        <taxon>Thermoproteota</taxon>
        <taxon>Thermoprotei</taxon>
        <taxon>Sulfolobales</taxon>
        <taxon>Sulfolobaceae</taxon>
        <taxon>Metallosphaera</taxon>
    </lineage>
</organism>
<dbReference type="Gene3D" id="1.20.1740.10">
    <property type="entry name" value="Amino acid/polyamine transporter I"/>
    <property type="match status" value="1"/>
</dbReference>
<dbReference type="OrthoDB" id="43026at2157"/>
<evidence type="ECO:0000256" key="4">
    <source>
        <dbReference type="ARBA" id="ARBA00022989"/>
    </source>
</evidence>
<feature type="transmembrane region" description="Helical" evidence="6">
    <location>
        <begin position="215"/>
        <end position="234"/>
    </location>
</feature>
<accession>H2C1W7</accession>
<dbReference type="InterPro" id="IPR050367">
    <property type="entry name" value="APC_superfamily"/>
</dbReference>
<keyword evidence="2" id="KW-1003">Cell membrane</keyword>
<gene>
    <name evidence="7" type="ORF">MetMK1DRAFT_00007400</name>
</gene>
<sequence>MKDLGEKPFRLAKDIGLLAIIASAISEEYGAGINAVTTSTLSVYPGAEYLVPLAVFLSGIILLPKVIMYVGFGKHMSKSGGWYVWMSRTLHPSIAFVVSFVRWVVVSAAMGIVAFTLGSFVAEFLSLLGVHGAVFLAEPLGRFLLGLSVIWVIFAIQFSGVRRYGILVSIVLILIFIEAFTIIVIGFFTPSSLFISLVSSKVHVTLSPPKSVGPVSASAVLGVMGLFLFSYSGLSGAPFLGGESKDAKKDMPRGILISWLTAVILYTLITLALFTVAPWWAVIDLLKSKASYFATAPGIVSLVAPNWVGLLLTGLVSIIVAKTIAPIMMEHSRLLFAWSQDGILPKSLTHVNRFRAPDVALFISSLLATVFLTDFTFINFNIGLVMSAVALMLLIAFLGAGVIVSSMRRVKRDWEKRISSLIMLVGAVGGIIIAAIIIPSVIFSTNVPFYFQPWFQLVISIIVAIVIYVSAELSYRRNGRSLSREIMEKLPPE</sequence>
<feature type="transmembrane region" description="Helical" evidence="6">
    <location>
        <begin position="359"/>
        <end position="378"/>
    </location>
</feature>
<feature type="transmembrane region" description="Helical" evidence="6">
    <location>
        <begin position="255"/>
        <end position="282"/>
    </location>
</feature>
<dbReference type="GO" id="GO:0005886">
    <property type="term" value="C:plasma membrane"/>
    <property type="evidence" value="ECO:0007669"/>
    <property type="project" value="UniProtKB-SubCell"/>
</dbReference>
<dbReference type="GO" id="GO:0022857">
    <property type="term" value="F:transmembrane transporter activity"/>
    <property type="evidence" value="ECO:0007669"/>
    <property type="project" value="InterPro"/>
</dbReference>
<dbReference type="Pfam" id="PF13520">
    <property type="entry name" value="AA_permease_2"/>
    <property type="match status" value="1"/>
</dbReference>
<evidence type="ECO:0000313" key="8">
    <source>
        <dbReference type="Proteomes" id="UP000003980"/>
    </source>
</evidence>
<evidence type="ECO:0000256" key="6">
    <source>
        <dbReference type="SAM" id="Phobius"/>
    </source>
</evidence>
<proteinExistence type="predicted"/>
<evidence type="ECO:0000256" key="2">
    <source>
        <dbReference type="ARBA" id="ARBA00022475"/>
    </source>
</evidence>
<reference evidence="7 8" key="1">
    <citation type="submission" date="2012-01" db="EMBL/GenBank/DDBJ databases">
        <title>Improved High-Quality Draft sequence of Metallosphaera yellowstonensis MK1.</title>
        <authorList>
            <consortium name="US DOE Joint Genome Institute"/>
            <person name="Lucas S."/>
            <person name="Han J."/>
            <person name="Cheng J.-F."/>
            <person name="Goodwin L."/>
            <person name="Pitluck S."/>
            <person name="Peters L."/>
            <person name="Teshima H."/>
            <person name="Detter J.C."/>
            <person name="Han C."/>
            <person name="Tapia R."/>
            <person name="Land M."/>
            <person name="Hauser L."/>
            <person name="Kyrpides N."/>
            <person name="Kozubal M."/>
            <person name="Macur R.E."/>
            <person name="Jay Z."/>
            <person name="Inskeep W."/>
            <person name="Woyke T."/>
        </authorList>
    </citation>
    <scope>NUCLEOTIDE SEQUENCE [LARGE SCALE GENOMIC DNA]</scope>
    <source>
        <strain evidence="7 8">MK1</strain>
    </source>
</reference>
<evidence type="ECO:0000256" key="3">
    <source>
        <dbReference type="ARBA" id="ARBA00022692"/>
    </source>
</evidence>